<feature type="signal peptide" evidence="1">
    <location>
        <begin position="1"/>
        <end position="19"/>
    </location>
</feature>
<feature type="chain" id="PRO_5003685823" description="Outer membrane protein beta-barrel domain-containing protein" evidence="1">
    <location>
        <begin position="20"/>
        <end position="246"/>
    </location>
</feature>
<sequence length="246" mass="25167">MKKTMMILACVASASSVMAQAKKANAKNAAANAPVTAPAVTNAPAPAQAPIAAASADSGMRLGIWGGYNVANSDSFSSIDKSVTEADSNFTARKTSTVTKGGIAAGADIWLGNDFQYGLGIAYLQVYKLAWANTEGAAKANIDANIAYLPVHLQALYEVSGFKIGAGAGLSLGFGETTSVLSGFGVGTDGTTTTKVKGSALSAGVIVAYGVNFGNVTADIGVRYYAIFEDKIVQNIVPNITLGYRF</sequence>
<evidence type="ECO:0000256" key="1">
    <source>
        <dbReference type="SAM" id="SignalP"/>
    </source>
</evidence>
<evidence type="ECO:0008006" key="4">
    <source>
        <dbReference type="Google" id="ProtNLM"/>
    </source>
</evidence>
<dbReference type="RefSeq" id="WP_014802253.1">
    <property type="nucleotide sequence ID" value="NC_018020.1"/>
</dbReference>
<dbReference type="HOGENOM" id="CLU_1128673_0_0_12"/>
<dbReference type="KEGG" id="tpx:Turpa_1087"/>
<keyword evidence="3" id="KW-1185">Reference proteome</keyword>
<organism evidence="2 3">
    <name type="scientific">Turneriella parva (strain ATCC BAA-1111 / DSM 21527 / NCTC 11395 / H)</name>
    <name type="common">Leptospira parva</name>
    <dbReference type="NCBI Taxonomy" id="869212"/>
    <lineage>
        <taxon>Bacteria</taxon>
        <taxon>Pseudomonadati</taxon>
        <taxon>Spirochaetota</taxon>
        <taxon>Spirochaetia</taxon>
        <taxon>Leptospirales</taxon>
        <taxon>Leptospiraceae</taxon>
        <taxon>Turneriella</taxon>
    </lineage>
</organism>
<proteinExistence type="predicted"/>
<dbReference type="EMBL" id="CP002959">
    <property type="protein sequence ID" value="AFM11736.1"/>
    <property type="molecule type" value="Genomic_DNA"/>
</dbReference>
<dbReference type="STRING" id="869212.Turpa_1087"/>
<protein>
    <recommendedName>
        <fullName evidence="4">Outer membrane protein beta-barrel domain-containing protein</fullName>
    </recommendedName>
</protein>
<reference evidence="2 3" key="1">
    <citation type="submission" date="2012-06" db="EMBL/GenBank/DDBJ databases">
        <title>The complete chromosome of genome of Turneriella parva DSM 21527.</title>
        <authorList>
            <consortium name="US DOE Joint Genome Institute (JGI-PGF)"/>
            <person name="Lucas S."/>
            <person name="Han J."/>
            <person name="Lapidus A."/>
            <person name="Bruce D."/>
            <person name="Goodwin L."/>
            <person name="Pitluck S."/>
            <person name="Peters L."/>
            <person name="Kyrpides N."/>
            <person name="Mavromatis K."/>
            <person name="Ivanova N."/>
            <person name="Mikhailova N."/>
            <person name="Chertkov O."/>
            <person name="Detter J.C."/>
            <person name="Tapia R."/>
            <person name="Han C."/>
            <person name="Land M."/>
            <person name="Hauser L."/>
            <person name="Markowitz V."/>
            <person name="Cheng J.-F."/>
            <person name="Hugenholtz P."/>
            <person name="Woyke T."/>
            <person name="Wu D."/>
            <person name="Gronow S."/>
            <person name="Wellnitz S."/>
            <person name="Brambilla E."/>
            <person name="Klenk H.-P."/>
            <person name="Eisen J.A."/>
        </authorList>
    </citation>
    <scope>NUCLEOTIDE SEQUENCE [LARGE SCALE GENOMIC DNA]</scope>
    <source>
        <strain evidence="3">ATCC BAA-1111 / DSM 21527 / NCTC 11395 / H</strain>
    </source>
</reference>
<name>I4B379_TURPD</name>
<dbReference type="Proteomes" id="UP000006048">
    <property type="component" value="Chromosome"/>
</dbReference>
<evidence type="ECO:0000313" key="3">
    <source>
        <dbReference type="Proteomes" id="UP000006048"/>
    </source>
</evidence>
<evidence type="ECO:0000313" key="2">
    <source>
        <dbReference type="EMBL" id="AFM11736.1"/>
    </source>
</evidence>
<gene>
    <name evidence="2" type="ordered locus">Turpa_1087</name>
</gene>
<dbReference type="AlphaFoldDB" id="I4B379"/>
<keyword evidence="1" id="KW-0732">Signal</keyword>
<accession>I4B379</accession>